<feature type="compositionally biased region" description="Basic and acidic residues" evidence="1">
    <location>
        <begin position="1"/>
        <end position="14"/>
    </location>
</feature>
<name>X1I8B4_9ZZZZ</name>
<organism evidence="2">
    <name type="scientific">marine sediment metagenome</name>
    <dbReference type="NCBI Taxonomy" id="412755"/>
    <lineage>
        <taxon>unclassified sequences</taxon>
        <taxon>metagenomes</taxon>
        <taxon>ecological metagenomes</taxon>
    </lineage>
</organism>
<gene>
    <name evidence="2" type="ORF">S03H2_64437</name>
</gene>
<accession>X1I8B4</accession>
<reference evidence="2" key="1">
    <citation type="journal article" date="2014" name="Front. Microbiol.">
        <title>High frequency of phylogenetically diverse reductive dehalogenase-homologous genes in deep subseafloor sedimentary metagenomes.</title>
        <authorList>
            <person name="Kawai M."/>
            <person name="Futagami T."/>
            <person name="Toyoda A."/>
            <person name="Takaki Y."/>
            <person name="Nishi S."/>
            <person name="Hori S."/>
            <person name="Arai W."/>
            <person name="Tsubouchi T."/>
            <person name="Morono Y."/>
            <person name="Uchiyama I."/>
            <person name="Ito T."/>
            <person name="Fujiyama A."/>
            <person name="Inagaki F."/>
            <person name="Takami H."/>
        </authorList>
    </citation>
    <scope>NUCLEOTIDE SEQUENCE</scope>
    <source>
        <strain evidence="2">Expedition CK06-06</strain>
    </source>
</reference>
<proteinExistence type="predicted"/>
<feature type="region of interest" description="Disordered" evidence="1">
    <location>
        <begin position="1"/>
        <end position="36"/>
    </location>
</feature>
<sequence length="36" mass="4022">EVRRDESKRKERIGTDAGSTAKQERSPLITPPQVSV</sequence>
<dbReference type="AlphaFoldDB" id="X1I8B4"/>
<feature type="non-terminal residue" evidence="2">
    <location>
        <position position="1"/>
    </location>
</feature>
<evidence type="ECO:0000313" key="2">
    <source>
        <dbReference type="EMBL" id="GAH78641.1"/>
    </source>
</evidence>
<protein>
    <submittedName>
        <fullName evidence="2">Uncharacterized protein</fullName>
    </submittedName>
</protein>
<dbReference type="EMBL" id="BARU01041860">
    <property type="protein sequence ID" value="GAH78641.1"/>
    <property type="molecule type" value="Genomic_DNA"/>
</dbReference>
<evidence type="ECO:0000256" key="1">
    <source>
        <dbReference type="SAM" id="MobiDB-lite"/>
    </source>
</evidence>
<comment type="caution">
    <text evidence="2">The sequence shown here is derived from an EMBL/GenBank/DDBJ whole genome shotgun (WGS) entry which is preliminary data.</text>
</comment>